<comment type="similarity">
    <text evidence="2">Belongs to the UPF0382 family.</text>
</comment>
<evidence type="ECO:0000256" key="3">
    <source>
        <dbReference type="ARBA" id="ARBA00022692"/>
    </source>
</evidence>
<keyword evidence="5 6" id="KW-0472">Membrane</keyword>
<name>A0A231USY2_9HYPH</name>
<keyword evidence="3 6" id="KW-0812">Transmembrane</keyword>
<evidence type="ECO:0000256" key="1">
    <source>
        <dbReference type="ARBA" id="ARBA00004141"/>
    </source>
</evidence>
<dbReference type="Pfam" id="PF04241">
    <property type="entry name" value="DUF423"/>
    <property type="match status" value="1"/>
</dbReference>
<gene>
    <name evidence="7" type="ORF">B7H23_12675</name>
</gene>
<evidence type="ECO:0000256" key="4">
    <source>
        <dbReference type="ARBA" id="ARBA00022989"/>
    </source>
</evidence>
<evidence type="ECO:0008006" key="9">
    <source>
        <dbReference type="Google" id="ProtNLM"/>
    </source>
</evidence>
<reference evidence="8" key="1">
    <citation type="journal article" date="2017" name="Int. J. Syst. Evol. Microbiol.">
        <title>Notoacmeibacter marinus gen. nov., sp. nov., isolated from the gut of a limpet and proposal of Notoacmeibacteraceae fam. nov. in the order Rhizobiales of the class Alphaproteobacteria.</title>
        <authorList>
            <person name="Huang Z."/>
            <person name="Guo F."/>
            <person name="Lai Q."/>
        </authorList>
    </citation>
    <scope>NUCLEOTIDE SEQUENCE [LARGE SCALE GENOMIC DNA]</scope>
    <source>
        <strain evidence="8">XMTR2A4</strain>
    </source>
</reference>
<accession>A0A231USY2</accession>
<evidence type="ECO:0000256" key="2">
    <source>
        <dbReference type="ARBA" id="ARBA00009694"/>
    </source>
</evidence>
<dbReference type="InterPro" id="IPR006696">
    <property type="entry name" value="DUF423"/>
</dbReference>
<comment type="caution">
    <text evidence="7">The sequence shown here is derived from an EMBL/GenBank/DDBJ whole genome shotgun (WGS) entry which is preliminary data.</text>
</comment>
<dbReference type="AlphaFoldDB" id="A0A231USY2"/>
<keyword evidence="8" id="KW-1185">Reference proteome</keyword>
<dbReference type="EMBL" id="NBYO01000003">
    <property type="protein sequence ID" value="OXS99058.1"/>
    <property type="molecule type" value="Genomic_DNA"/>
</dbReference>
<feature type="transmembrane region" description="Helical" evidence="6">
    <location>
        <begin position="97"/>
        <end position="118"/>
    </location>
</feature>
<comment type="subcellular location">
    <subcellularLocation>
        <location evidence="1">Membrane</location>
        <topology evidence="1">Multi-pass membrane protein</topology>
    </subcellularLocation>
</comment>
<evidence type="ECO:0000313" key="8">
    <source>
        <dbReference type="Proteomes" id="UP000215405"/>
    </source>
</evidence>
<feature type="transmembrane region" description="Helical" evidence="6">
    <location>
        <begin position="6"/>
        <end position="27"/>
    </location>
</feature>
<feature type="transmembrane region" description="Helical" evidence="6">
    <location>
        <begin position="64"/>
        <end position="85"/>
    </location>
</feature>
<evidence type="ECO:0000256" key="5">
    <source>
        <dbReference type="ARBA" id="ARBA00023136"/>
    </source>
</evidence>
<dbReference type="GO" id="GO:0016020">
    <property type="term" value="C:membrane"/>
    <property type="evidence" value="ECO:0007669"/>
    <property type="project" value="UniProtKB-SubCell"/>
</dbReference>
<dbReference type="PANTHER" id="PTHR43461">
    <property type="entry name" value="TRANSMEMBRANE PROTEIN 256"/>
    <property type="match status" value="1"/>
</dbReference>
<sequence>MTGRIVTGIILSIGGLFGLLGVAAAAYSAHGSADSRLTSAVALILLAHAPALIALAGHLPRSKIVALAIALIVVGATLFCGDVMLKALGRDGLFWRAAPTGGLALMAGWLAVIVSGFVQRS</sequence>
<evidence type="ECO:0000313" key="7">
    <source>
        <dbReference type="EMBL" id="OXS99058.1"/>
    </source>
</evidence>
<dbReference type="PANTHER" id="PTHR43461:SF1">
    <property type="entry name" value="TRANSMEMBRANE PROTEIN 256"/>
    <property type="match status" value="1"/>
</dbReference>
<evidence type="ECO:0000256" key="6">
    <source>
        <dbReference type="SAM" id="Phobius"/>
    </source>
</evidence>
<organism evidence="7 8">
    <name type="scientific">Notoacmeibacter marinus</name>
    <dbReference type="NCBI Taxonomy" id="1876515"/>
    <lineage>
        <taxon>Bacteria</taxon>
        <taxon>Pseudomonadati</taxon>
        <taxon>Pseudomonadota</taxon>
        <taxon>Alphaproteobacteria</taxon>
        <taxon>Hyphomicrobiales</taxon>
        <taxon>Notoacmeibacteraceae</taxon>
        <taxon>Notoacmeibacter</taxon>
    </lineage>
</organism>
<keyword evidence="4 6" id="KW-1133">Transmembrane helix</keyword>
<proteinExistence type="inferred from homology"/>
<protein>
    <recommendedName>
        <fullName evidence="9">DUF423 domain-containing protein</fullName>
    </recommendedName>
</protein>
<feature type="transmembrane region" description="Helical" evidence="6">
    <location>
        <begin position="39"/>
        <end position="58"/>
    </location>
</feature>
<dbReference type="Proteomes" id="UP000215405">
    <property type="component" value="Unassembled WGS sequence"/>
</dbReference>